<dbReference type="Proteomes" id="UP000712600">
    <property type="component" value="Unassembled WGS sequence"/>
</dbReference>
<proteinExistence type="predicted"/>
<feature type="compositionally biased region" description="Basic and acidic residues" evidence="1">
    <location>
        <begin position="1"/>
        <end position="39"/>
    </location>
</feature>
<protein>
    <submittedName>
        <fullName evidence="2">Uncharacterized protein</fullName>
    </submittedName>
</protein>
<evidence type="ECO:0000256" key="1">
    <source>
        <dbReference type="SAM" id="MobiDB-lite"/>
    </source>
</evidence>
<dbReference type="EMBL" id="QGKX02000004">
    <property type="protein sequence ID" value="KAF3599419.1"/>
    <property type="molecule type" value="Genomic_DNA"/>
</dbReference>
<sequence>MDQNSKKKLDDDQHTSRGDLETLKASIDRHQPDEIDRQPPHIIDLYPPDIDRHRQPNIDRHHPPNIDRCPLLDVPPKEATGFHKRVKRIHDPVKTVVPCAVFEAESPIPPYRRMPFSSHIEKYALLLRYASSVDRWRSGSVDRCQLVDIAQWFLVDVDQCKKQEIFLLNFGLRFRDEIDKGPAEAAPSDIDQKPLSDINKLTSINVTTSPSIYTGCVSEQKKFDVCVNLRDGDTTMSRKKTRMNSNNGKKEKIQGRRVDIPEAIDENMPLSVDKASRVSIDRHLTVSIDAHHQQSELEPELIEPDIQDMISNITKPETVQEVPVPTVFKGAITRQRAKVLQHKFNESMILASDLGQVEDSSLKKDELKSEPAEKTPYILAPRSVYAFTLLPIAFEGSTRMHGLVSYRCSEEFNRYTAIELRLEPCRYVATELWLELGHYVATGPCHGRARPATWPCSPGEQARVAAELAGRAGSCRGRARRAIRFGCSYSRLLKF</sequence>
<organism evidence="2 3">
    <name type="scientific">Brassica cretica</name>
    <name type="common">Mustard</name>
    <dbReference type="NCBI Taxonomy" id="69181"/>
    <lineage>
        <taxon>Eukaryota</taxon>
        <taxon>Viridiplantae</taxon>
        <taxon>Streptophyta</taxon>
        <taxon>Embryophyta</taxon>
        <taxon>Tracheophyta</taxon>
        <taxon>Spermatophyta</taxon>
        <taxon>Magnoliopsida</taxon>
        <taxon>eudicotyledons</taxon>
        <taxon>Gunneridae</taxon>
        <taxon>Pentapetalae</taxon>
        <taxon>rosids</taxon>
        <taxon>malvids</taxon>
        <taxon>Brassicales</taxon>
        <taxon>Brassicaceae</taxon>
        <taxon>Brassiceae</taxon>
        <taxon>Brassica</taxon>
    </lineage>
</organism>
<feature type="region of interest" description="Disordered" evidence="1">
    <location>
        <begin position="1"/>
        <end position="42"/>
    </location>
</feature>
<reference evidence="2" key="1">
    <citation type="submission" date="2019-12" db="EMBL/GenBank/DDBJ databases">
        <title>Genome sequencing and annotation of Brassica cretica.</title>
        <authorList>
            <person name="Studholme D.J."/>
            <person name="Sarris P."/>
        </authorList>
    </citation>
    <scope>NUCLEOTIDE SEQUENCE</scope>
    <source>
        <strain evidence="2">PFS-109/04</strain>
        <tissue evidence="2">Leaf</tissue>
    </source>
</reference>
<accession>A0A8S9SF73</accession>
<evidence type="ECO:0000313" key="3">
    <source>
        <dbReference type="Proteomes" id="UP000712600"/>
    </source>
</evidence>
<gene>
    <name evidence="2" type="ORF">F2Q69_00036981</name>
</gene>
<name>A0A8S9SF73_BRACR</name>
<dbReference type="AlphaFoldDB" id="A0A8S9SF73"/>
<evidence type="ECO:0000313" key="2">
    <source>
        <dbReference type="EMBL" id="KAF3599419.1"/>
    </source>
</evidence>
<comment type="caution">
    <text evidence="2">The sequence shown here is derived from an EMBL/GenBank/DDBJ whole genome shotgun (WGS) entry which is preliminary data.</text>
</comment>